<dbReference type="InterPro" id="IPR000306">
    <property type="entry name" value="Znf_FYVE"/>
</dbReference>
<evidence type="ECO:0000256" key="3">
    <source>
        <dbReference type="ARBA" id="ARBA00022833"/>
    </source>
</evidence>
<dbReference type="InterPro" id="IPR023393">
    <property type="entry name" value="START-like_dom_sf"/>
</dbReference>
<dbReference type="InterPro" id="IPR013083">
    <property type="entry name" value="Znf_RING/FYVE/PHD"/>
</dbReference>
<accession>A0A6G0XC75</accession>
<reference evidence="7 8" key="1">
    <citation type="submission" date="2019-07" db="EMBL/GenBank/DDBJ databases">
        <title>Genomics analysis of Aphanomyces spp. identifies a new class of oomycete effector associated with host adaptation.</title>
        <authorList>
            <person name="Gaulin E."/>
        </authorList>
    </citation>
    <scope>NUCLEOTIDE SEQUENCE [LARGE SCALE GENOMIC DNA]</scope>
    <source>
        <strain evidence="7 8">ATCC 201684</strain>
    </source>
</reference>
<evidence type="ECO:0000313" key="7">
    <source>
        <dbReference type="EMBL" id="KAF0737733.1"/>
    </source>
</evidence>
<dbReference type="Gene3D" id="3.30.40.10">
    <property type="entry name" value="Zinc/RING finger domain, C3HC4 (zinc finger)"/>
    <property type="match status" value="1"/>
</dbReference>
<evidence type="ECO:0000259" key="6">
    <source>
        <dbReference type="PROSITE" id="PS50178"/>
    </source>
</evidence>
<evidence type="ECO:0000313" key="8">
    <source>
        <dbReference type="Proteomes" id="UP000481153"/>
    </source>
</evidence>
<sequence>MPPATAQARLPVAAKFFHTAPLDACAQHNLLHTAQVAGKQTLRNARSIDDHLVYAMHTDPTSQRRMKMVLGKDSQDPSLACMVGHTQFHGTIEEFAAYFRTESLGRDTLDTQKLYTLTSPSADDPLRYTGVHWTACKMPMGPSRDFCYLESHCEFVDRFGHTDRRGWMRTLHSIDVPACPPLQASHSLIRTRMFRSGHIFLEGQTKGLLDVYAVLTVQFDAPAQHQPLQMSFMRRWVTQIMSLPNVFLHRRLAAKPLLPEDAMRSKDSVKMCMICTARFNLFNSKHNCRVCGQVVCSNCHIQWKFEPNKVRICLKCSDGASSSNRHPSDGDRESLVSTWKSTASSASTRRPSGPSKTLSPAPSRSSFSSDTHSVDLTRSGCSEDTVLFDPNEFALPDLDKQTSQRQKSPQQQPQQYDLFVDLAIFKSQDATRKTKRRETPTKDASGEPNGDSTELHDLLQNMYDDKCPVVQGLYRDLLSQTK</sequence>
<dbReference type="InterPro" id="IPR052727">
    <property type="entry name" value="Rab4/Rab5_effector"/>
</dbReference>
<keyword evidence="8" id="KW-1185">Reference proteome</keyword>
<feature type="region of interest" description="Disordered" evidence="5">
    <location>
        <begin position="319"/>
        <end position="376"/>
    </location>
</feature>
<dbReference type="SUPFAM" id="SSF57903">
    <property type="entry name" value="FYVE/PHD zinc finger"/>
    <property type="match status" value="1"/>
</dbReference>
<dbReference type="PANTHER" id="PTHR13510:SF44">
    <property type="entry name" value="RABENOSYN-5"/>
    <property type="match status" value="1"/>
</dbReference>
<name>A0A6G0XC75_9STRA</name>
<feature type="compositionally biased region" description="Low complexity" evidence="5">
    <location>
        <begin position="341"/>
        <end position="369"/>
    </location>
</feature>
<proteinExistence type="predicted"/>
<dbReference type="Proteomes" id="UP000481153">
    <property type="component" value="Unassembled WGS sequence"/>
</dbReference>
<dbReference type="PANTHER" id="PTHR13510">
    <property type="entry name" value="FYVE-FINGER-CONTAINING RAB5 EFFECTOR PROTEIN RABENOSYN-5-RELATED"/>
    <property type="match status" value="1"/>
</dbReference>
<dbReference type="Pfam" id="PF01363">
    <property type="entry name" value="FYVE"/>
    <property type="match status" value="1"/>
</dbReference>
<feature type="compositionally biased region" description="Basic and acidic residues" evidence="5">
    <location>
        <begin position="429"/>
        <end position="445"/>
    </location>
</feature>
<organism evidence="7 8">
    <name type="scientific">Aphanomyces euteiches</name>
    <dbReference type="NCBI Taxonomy" id="100861"/>
    <lineage>
        <taxon>Eukaryota</taxon>
        <taxon>Sar</taxon>
        <taxon>Stramenopiles</taxon>
        <taxon>Oomycota</taxon>
        <taxon>Saprolegniomycetes</taxon>
        <taxon>Saprolegniales</taxon>
        <taxon>Verrucalvaceae</taxon>
        <taxon>Aphanomyces</taxon>
    </lineage>
</organism>
<dbReference type="PROSITE" id="PS50178">
    <property type="entry name" value="ZF_FYVE"/>
    <property type="match status" value="1"/>
</dbReference>
<dbReference type="EMBL" id="VJMJ01000081">
    <property type="protein sequence ID" value="KAF0737733.1"/>
    <property type="molecule type" value="Genomic_DNA"/>
</dbReference>
<evidence type="ECO:0000256" key="4">
    <source>
        <dbReference type="PROSITE-ProRule" id="PRU00091"/>
    </source>
</evidence>
<feature type="domain" description="FYVE-type" evidence="6">
    <location>
        <begin position="266"/>
        <end position="321"/>
    </location>
</feature>
<evidence type="ECO:0000256" key="2">
    <source>
        <dbReference type="ARBA" id="ARBA00022771"/>
    </source>
</evidence>
<comment type="caution">
    <text evidence="7">The sequence shown here is derived from an EMBL/GenBank/DDBJ whole genome shotgun (WGS) entry which is preliminary data.</text>
</comment>
<dbReference type="InterPro" id="IPR011011">
    <property type="entry name" value="Znf_FYVE_PHD"/>
</dbReference>
<keyword evidence="1" id="KW-0479">Metal-binding</keyword>
<dbReference type="GO" id="GO:0008270">
    <property type="term" value="F:zinc ion binding"/>
    <property type="evidence" value="ECO:0007669"/>
    <property type="project" value="UniProtKB-KW"/>
</dbReference>
<feature type="region of interest" description="Disordered" evidence="5">
    <location>
        <begin position="429"/>
        <end position="455"/>
    </location>
</feature>
<dbReference type="SUPFAM" id="SSF55961">
    <property type="entry name" value="Bet v1-like"/>
    <property type="match status" value="1"/>
</dbReference>
<keyword evidence="3" id="KW-0862">Zinc</keyword>
<protein>
    <recommendedName>
        <fullName evidence="6">FYVE-type domain-containing protein</fullName>
    </recommendedName>
</protein>
<dbReference type="VEuPathDB" id="FungiDB:AeMF1_002229"/>
<dbReference type="CDD" id="cd00065">
    <property type="entry name" value="FYVE_like_SF"/>
    <property type="match status" value="1"/>
</dbReference>
<dbReference type="InterPro" id="IPR017455">
    <property type="entry name" value="Znf_FYVE-rel"/>
</dbReference>
<dbReference type="AlphaFoldDB" id="A0A6G0XC75"/>
<gene>
    <name evidence="7" type="ORF">Ae201684_006227</name>
</gene>
<evidence type="ECO:0000256" key="1">
    <source>
        <dbReference type="ARBA" id="ARBA00022723"/>
    </source>
</evidence>
<keyword evidence="2 4" id="KW-0863">Zinc-finger</keyword>
<evidence type="ECO:0000256" key="5">
    <source>
        <dbReference type="SAM" id="MobiDB-lite"/>
    </source>
</evidence>
<dbReference type="SMART" id="SM00064">
    <property type="entry name" value="FYVE"/>
    <property type="match status" value="1"/>
</dbReference>
<dbReference type="Gene3D" id="3.30.530.20">
    <property type="match status" value="1"/>
</dbReference>